<keyword evidence="3" id="KW-1185">Reference proteome</keyword>
<dbReference type="Pfam" id="PF06985">
    <property type="entry name" value="HET"/>
    <property type="match status" value="1"/>
</dbReference>
<proteinExistence type="predicted"/>
<gene>
    <name evidence="2" type="ORF">FBEOM_2901</name>
</gene>
<organism evidence="2 3">
    <name type="scientific">Fusarium beomiforme</name>
    <dbReference type="NCBI Taxonomy" id="44412"/>
    <lineage>
        <taxon>Eukaryota</taxon>
        <taxon>Fungi</taxon>
        <taxon>Dikarya</taxon>
        <taxon>Ascomycota</taxon>
        <taxon>Pezizomycotina</taxon>
        <taxon>Sordariomycetes</taxon>
        <taxon>Hypocreomycetidae</taxon>
        <taxon>Hypocreales</taxon>
        <taxon>Nectriaceae</taxon>
        <taxon>Fusarium</taxon>
        <taxon>Fusarium burgessii species complex</taxon>
    </lineage>
</organism>
<dbReference type="PANTHER" id="PTHR24148">
    <property type="entry name" value="ANKYRIN REPEAT DOMAIN-CONTAINING PROTEIN 39 HOMOLOG-RELATED"/>
    <property type="match status" value="1"/>
</dbReference>
<dbReference type="PANTHER" id="PTHR24148:SF64">
    <property type="entry name" value="HETEROKARYON INCOMPATIBILITY DOMAIN-CONTAINING PROTEIN"/>
    <property type="match status" value="1"/>
</dbReference>
<dbReference type="OrthoDB" id="2157530at2759"/>
<protein>
    <submittedName>
        <fullName evidence="2">Heterokaryon incompatibility</fullName>
    </submittedName>
</protein>
<accession>A0A9P5AR00</accession>
<dbReference type="EMBL" id="PVQB02000101">
    <property type="protein sequence ID" value="KAF4343148.1"/>
    <property type="molecule type" value="Genomic_DNA"/>
</dbReference>
<comment type="caution">
    <text evidence="2">The sequence shown here is derived from an EMBL/GenBank/DDBJ whole genome shotgun (WGS) entry which is preliminary data.</text>
</comment>
<dbReference type="Proteomes" id="UP000730481">
    <property type="component" value="Unassembled WGS sequence"/>
</dbReference>
<reference evidence="2" key="2">
    <citation type="submission" date="2020-02" db="EMBL/GenBank/DDBJ databases">
        <title>Identification and distribution of gene clusters putatively required for synthesis of sphingolipid metabolism inhibitors in phylogenetically diverse species of the filamentous fungus Fusarium.</title>
        <authorList>
            <person name="Kim H.-S."/>
            <person name="Busman M."/>
            <person name="Brown D.W."/>
            <person name="Divon H."/>
            <person name="Uhlig S."/>
            <person name="Proctor R.H."/>
        </authorList>
    </citation>
    <scope>NUCLEOTIDE SEQUENCE</scope>
    <source>
        <strain evidence="2">NRRL 25174</strain>
    </source>
</reference>
<evidence type="ECO:0000259" key="1">
    <source>
        <dbReference type="Pfam" id="PF06985"/>
    </source>
</evidence>
<evidence type="ECO:0000313" key="3">
    <source>
        <dbReference type="Proteomes" id="UP000730481"/>
    </source>
</evidence>
<dbReference type="InterPro" id="IPR052895">
    <property type="entry name" value="HetReg/Transcr_Mod"/>
</dbReference>
<reference evidence="2" key="1">
    <citation type="journal article" date="2017" name="Mycologia">
        <title>Fusarium algeriense, sp. nov., a novel toxigenic crown rot pathogen of durum wheat from Algeria is nested in the Fusarium burgessii species complex.</title>
        <authorList>
            <person name="Laraba I."/>
            <person name="Keddad A."/>
            <person name="Boureghda H."/>
            <person name="Abdallah N."/>
            <person name="Vaughan M.M."/>
            <person name="Proctor R.H."/>
            <person name="Busman M."/>
            <person name="O'Donnell K."/>
        </authorList>
    </citation>
    <scope>NUCLEOTIDE SEQUENCE</scope>
    <source>
        <strain evidence="2">NRRL 25174</strain>
    </source>
</reference>
<dbReference type="InterPro" id="IPR010730">
    <property type="entry name" value="HET"/>
</dbReference>
<evidence type="ECO:0000313" key="2">
    <source>
        <dbReference type="EMBL" id="KAF4343148.1"/>
    </source>
</evidence>
<sequence length="562" mass="63357">MAESQPQAPIAAIDPAGEIRVFVLDPGSGNDKLQGRFEVVTFDPDTRRPFPGSVEWVALSYVWGGQSPTEQIQIDNGPRSVTPNVVSMLRDLRRPDEPRNVWIDSICINQSDDDEKAQQVGIMLQVYQNATSVIIWLKEHRTEIRASLAASKWMKNLLSRQETFPESATGSLQRCFDVYCKAKEMYFQNSRPVVRLLSNTWFSRVWIIQEAAVARELFVSMDGELLPWDTLVNLGLRFAPDLKAHKALSLPLSEFYRHCLSSLAETEAGRGVSMIYLVQRLRNVQQASARMLPPSELAHLAVGRRATIPHDMIYAMNGLFRLWASHFPISVDYKFTSAEEVFQEFSVNCIEHEQNLDVLSQIRYRSRADEGSSGLWGRLPSWAMDWSAESIGWYQQASPPANALAPPFASPLSSPYEVLCDRRGQVLRLRGFIVDEMGLPPYSAGAPEVSAERLEEINRLPRLWRDGDRPHSETDLGDKFMPHGTKSGGVVFTFGYESFRGAIVCYLVGSRHPIVLSRACRRHGADQYRIEFGTCIMEGFEDGKGVEKALEMGLQMHDILIV</sequence>
<feature type="domain" description="Heterokaryon incompatibility" evidence="1">
    <location>
        <begin position="56"/>
        <end position="210"/>
    </location>
</feature>
<dbReference type="AlphaFoldDB" id="A0A9P5AR00"/>
<name>A0A9P5AR00_9HYPO</name>